<proteinExistence type="predicted"/>
<reference evidence="1 3" key="1">
    <citation type="submission" date="2014-12" db="EMBL/GenBank/DDBJ databases">
        <title>Genome sequence of Morococcus cerebrosus.</title>
        <authorList>
            <person name="Shin S.-K."/>
            <person name="Yi H."/>
        </authorList>
    </citation>
    <scope>NUCLEOTIDE SEQUENCE [LARGE SCALE GENOMIC DNA]</scope>
    <source>
        <strain evidence="1 3">CIP 81.93</strain>
    </source>
</reference>
<dbReference type="PATRIC" id="fig|1056807.3.peg.847"/>
<gene>
    <name evidence="1" type="ORF">MCC93_08780</name>
    <name evidence="2" type="ORF">MON37_02635</name>
</gene>
<dbReference type="RefSeq" id="WP_039406524.1">
    <property type="nucleotide sequence ID" value="NZ_CP094242.1"/>
</dbReference>
<evidence type="ECO:0000313" key="4">
    <source>
        <dbReference type="Proteomes" id="UP000829504"/>
    </source>
</evidence>
<keyword evidence="4" id="KW-1185">Reference proteome</keyword>
<name>A0A0C1EBT0_9NEIS</name>
<evidence type="ECO:0000313" key="2">
    <source>
        <dbReference type="EMBL" id="UNV87859.1"/>
    </source>
</evidence>
<dbReference type="EMBL" id="CP094242">
    <property type="protein sequence ID" value="UNV87859.1"/>
    <property type="molecule type" value="Genomic_DNA"/>
</dbReference>
<dbReference type="Proteomes" id="UP000829504">
    <property type="component" value="Chromosome"/>
</dbReference>
<evidence type="ECO:0008006" key="5">
    <source>
        <dbReference type="Google" id="ProtNLM"/>
    </source>
</evidence>
<organism evidence="1 3">
    <name type="scientific">Morococcus cerebrosus</name>
    <dbReference type="NCBI Taxonomy" id="1056807"/>
    <lineage>
        <taxon>Bacteria</taxon>
        <taxon>Pseudomonadati</taxon>
        <taxon>Pseudomonadota</taxon>
        <taxon>Betaproteobacteria</taxon>
        <taxon>Neisseriales</taxon>
        <taxon>Neisseriaceae</taxon>
        <taxon>Morococcus</taxon>
    </lineage>
</organism>
<sequence>MYFVDRTAVVLKPTARFLEWLKSADENMPDLTIEQLRANCSVFLVPQFDEPEEVIAYFDERYQQIFEAELAGWDIDKSKWPQDMSLKAFWEFFDTEIHDMVLDMEEAELSITPVFDNMM</sequence>
<dbReference type="AlphaFoldDB" id="A0A0C1EBT0"/>
<evidence type="ECO:0000313" key="1">
    <source>
        <dbReference type="EMBL" id="KIC09539.1"/>
    </source>
</evidence>
<dbReference type="EMBL" id="JUFZ01000035">
    <property type="protein sequence ID" value="KIC09539.1"/>
    <property type="molecule type" value="Genomic_DNA"/>
</dbReference>
<reference evidence="2 4" key="2">
    <citation type="submission" date="2022-03" db="EMBL/GenBank/DDBJ databases">
        <title>Genome sequencing of Morococcus cerebrosus.</title>
        <authorList>
            <person name="Baek M.-G."/>
            <person name="Yi H."/>
        </authorList>
    </citation>
    <scope>NUCLEOTIDE SEQUENCE [LARGE SCALE GENOMIC DNA]</scope>
    <source>
        <strain evidence="2 4">CIP 81.93</strain>
    </source>
</reference>
<protein>
    <recommendedName>
        <fullName evidence="5">VacJ</fullName>
    </recommendedName>
</protein>
<evidence type="ECO:0000313" key="3">
    <source>
        <dbReference type="Proteomes" id="UP000031390"/>
    </source>
</evidence>
<dbReference type="Proteomes" id="UP000031390">
    <property type="component" value="Unassembled WGS sequence"/>
</dbReference>
<accession>A0A0C1EBT0</accession>